<dbReference type="InterPro" id="IPR005821">
    <property type="entry name" value="Ion_trans_dom"/>
</dbReference>
<evidence type="ECO:0000256" key="2">
    <source>
        <dbReference type="ARBA" id="ARBA00022692"/>
    </source>
</evidence>
<evidence type="ECO:0000313" key="9">
    <source>
        <dbReference type="EMBL" id="KAF9965704.1"/>
    </source>
</evidence>
<dbReference type="GO" id="GO:0005216">
    <property type="term" value="F:monoatomic ion channel activity"/>
    <property type="evidence" value="ECO:0007669"/>
    <property type="project" value="InterPro"/>
</dbReference>
<evidence type="ECO:0000313" key="10">
    <source>
        <dbReference type="Proteomes" id="UP000738359"/>
    </source>
</evidence>
<evidence type="ECO:0000259" key="8">
    <source>
        <dbReference type="Pfam" id="PF00520"/>
    </source>
</evidence>
<dbReference type="GO" id="GO:0005886">
    <property type="term" value="C:plasma membrane"/>
    <property type="evidence" value="ECO:0007669"/>
    <property type="project" value="TreeGrafter"/>
</dbReference>
<evidence type="ECO:0000256" key="7">
    <source>
        <dbReference type="SAM" id="Phobius"/>
    </source>
</evidence>
<keyword evidence="5 7" id="KW-0472">Membrane</keyword>
<proteinExistence type="predicted"/>
<feature type="domain" description="Ion transport" evidence="8">
    <location>
        <begin position="111"/>
        <end position="249"/>
    </location>
</feature>
<keyword evidence="10" id="KW-1185">Reference proteome</keyword>
<dbReference type="Pfam" id="PF00520">
    <property type="entry name" value="Ion_trans"/>
    <property type="match status" value="1"/>
</dbReference>
<keyword evidence="4 7" id="KW-1133">Transmembrane helix</keyword>
<organism evidence="9 10">
    <name type="scientific">Mortierella alpina</name>
    <name type="common">Oleaginous fungus</name>
    <name type="synonym">Mortierella renispora</name>
    <dbReference type="NCBI Taxonomy" id="64518"/>
    <lineage>
        <taxon>Eukaryota</taxon>
        <taxon>Fungi</taxon>
        <taxon>Fungi incertae sedis</taxon>
        <taxon>Mucoromycota</taxon>
        <taxon>Mortierellomycotina</taxon>
        <taxon>Mortierellomycetes</taxon>
        <taxon>Mortierellales</taxon>
        <taxon>Mortierellaceae</taxon>
        <taxon>Mortierella</taxon>
    </lineage>
</organism>
<evidence type="ECO:0000256" key="3">
    <source>
        <dbReference type="ARBA" id="ARBA00022737"/>
    </source>
</evidence>
<dbReference type="EMBL" id="JAAAHY010000229">
    <property type="protein sequence ID" value="KAF9965704.1"/>
    <property type="molecule type" value="Genomic_DNA"/>
</dbReference>
<dbReference type="PANTHER" id="PTHR10582:SF2">
    <property type="entry name" value="INACTIVE"/>
    <property type="match status" value="1"/>
</dbReference>
<feature type="transmembrane region" description="Helical" evidence="7">
    <location>
        <begin position="113"/>
        <end position="133"/>
    </location>
</feature>
<reference evidence="9" key="1">
    <citation type="journal article" date="2020" name="Fungal Divers.">
        <title>Resolving the Mortierellaceae phylogeny through synthesis of multi-gene phylogenetics and phylogenomics.</title>
        <authorList>
            <person name="Vandepol N."/>
            <person name="Liber J."/>
            <person name="Desiro A."/>
            <person name="Na H."/>
            <person name="Kennedy M."/>
            <person name="Barry K."/>
            <person name="Grigoriev I.V."/>
            <person name="Miller A.N."/>
            <person name="O'Donnell K."/>
            <person name="Stajich J.E."/>
            <person name="Bonito G."/>
        </authorList>
    </citation>
    <scope>NUCLEOTIDE SEQUENCE</scope>
    <source>
        <strain evidence="9">CK1249</strain>
    </source>
</reference>
<comment type="subcellular location">
    <subcellularLocation>
        <location evidence="1">Membrane</location>
        <topology evidence="1">Multi-pass membrane protein</topology>
    </subcellularLocation>
</comment>
<protein>
    <recommendedName>
        <fullName evidence="8">Ion transport domain-containing protein</fullName>
    </recommendedName>
</protein>
<keyword evidence="6" id="KW-0175">Coiled coil</keyword>
<evidence type="ECO:0000256" key="1">
    <source>
        <dbReference type="ARBA" id="ARBA00004141"/>
    </source>
</evidence>
<sequence>MDLTTNPIFTLLEWAKYDPQVMESVEMIIDSCFQQARAYALCDSLLTFRSKVASSYSKTTPLSTHLKYDYDSGNLMRVHFDLAVFGLPFAGSINQFLIISGRLQGSTAKEGNAGIFSFAVIFIFLHFLFELRISRTVCQFVTVIIRIISQIRIFFFIFTVGILAFTIATLHILRACPFKECSDPSTKLPSKFFYALSATYFFMGGRYDAVNDDFNSENWQFHLMMMIYFFFTVILMLNVLIALINVAFSVGDGTWRLVWFLNRLQVIESAENLSYDVPGFRQSSSWFPKEIYYLASRKQVRAYEKTYPIDGGQDVIMAEDPSQSDQKDPLTLLRLQQETLQKEMENLRDRSQGQNDTLREQNLELKRQLGQLQESFAAQTSDMRALITELLAPGSL</sequence>
<name>A0A9P6JA60_MORAP</name>
<dbReference type="Proteomes" id="UP000738359">
    <property type="component" value="Unassembled WGS sequence"/>
</dbReference>
<dbReference type="InterPro" id="IPR024862">
    <property type="entry name" value="TRPV"/>
</dbReference>
<evidence type="ECO:0000256" key="6">
    <source>
        <dbReference type="SAM" id="Coils"/>
    </source>
</evidence>
<dbReference type="PANTHER" id="PTHR10582">
    <property type="entry name" value="TRANSIENT RECEPTOR POTENTIAL ION CHANNEL PROTEIN"/>
    <property type="match status" value="1"/>
</dbReference>
<feature type="coiled-coil region" evidence="6">
    <location>
        <begin position="330"/>
        <end position="375"/>
    </location>
</feature>
<comment type="caution">
    <text evidence="9">The sequence shown here is derived from an EMBL/GenBank/DDBJ whole genome shotgun (WGS) entry which is preliminary data.</text>
</comment>
<gene>
    <name evidence="9" type="ORF">BGZ70_004284</name>
</gene>
<dbReference type="GO" id="GO:0098703">
    <property type="term" value="P:calcium ion import across plasma membrane"/>
    <property type="evidence" value="ECO:0007669"/>
    <property type="project" value="TreeGrafter"/>
</dbReference>
<evidence type="ECO:0000256" key="4">
    <source>
        <dbReference type="ARBA" id="ARBA00022989"/>
    </source>
</evidence>
<keyword evidence="3" id="KW-0677">Repeat</keyword>
<evidence type="ECO:0000256" key="5">
    <source>
        <dbReference type="ARBA" id="ARBA00023136"/>
    </source>
</evidence>
<feature type="transmembrane region" description="Helical" evidence="7">
    <location>
        <begin position="82"/>
        <end position="101"/>
    </location>
</feature>
<feature type="transmembrane region" description="Helical" evidence="7">
    <location>
        <begin position="153"/>
        <end position="172"/>
    </location>
</feature>
<keyword evidence="2 7" id="KW-0812">Transmembrane</keyword>
<dbReference type="OrthoDB" id="310870at2759"/>
<accession>A0A9P6JA60</accession>
<feature type="transmembrane region" description="Helical" evidence="7">
    <location>
        <begin position="221"/>
        <end position="248"/>
    </location>
</feature>
<dbReference type="AlphaFoldDB" id="A0A9P6JA60"/>